<dbReference type="Gene3D" id="3.40.50.150">
    <property type="entry name" value="Vaccinia Virus protein VP39"/>
    <property type="match status" value="1"/>
</dbReference>
<organism evidence="3 4">
    <name type="scientific">Scylla paramamosain</name>
    <name type="common">Mud crab</name>
    <dbReference type="NCBI Taxonomy" id="85552"/>
    <lineage>
        <taxon>Eukaryota</taxon>
        <taxon>Metazoa</taxon>
        <taxon>Ecdysozoa</taxon>
        <taxon>Arthropoda</taxon>
        <taxon>Crustacea</taxon>
        <taxon>Multicrustacea</taxon>
        <taxon>Malacostraca</taxon>
        <taxon>Eumalacostraca</taxon>
        <taxon>Eucarida</taxon>
        <taxon>Decapoda</taxon>
        <taxon>Pleocyemata</taxon>
        <taxon>Brachyura</taxon>
        <taxon>Eubrachyura</taxon>
        <taxon>Portunoidea</taxon>
        <taxon>Portunidae</taxon>
        <taxon>Portuninae</taxon>
        <taxon>Scylla</taxon>
    </lineage>
</organism>
<reference evidence="3 4" key="1">
    <citation type="submission" date="2023-03" db="EMBL/GenBank/DDBJ databases">
        <title>High-quality genome of Scylla paramamosain provides insights in environmental adaptation.</title>
        <authorList>
            <person name="Zhang L."/>
        </authorList>
    </citation>
    <scope>NUCLEOTIDE SEQUENCE [LARGE SCALE GENOMIC DNA]</scope>
    <source>
        <strain evidence="3">LZ_2023a</strain>
        <tissue evidence="3">Muscle</tissue>
    </source>
</reference>
<accession>A0AAW0SSU6</accession>
<dbReference type="PANTHER" id="PTHR34009:SF2">
    <property type="entry name" value="PROTEIN STAR"/>
    <property type="match status" value="1"/>
</dbReference>
<dbReference type="GO" id="GO:0031902">
    <property type="term" value="C:late endosome membrane"/>
    <property type="evidence" value="ECO:0007669"/>
    <property type="project" value="TreeGrafter"/>
</dbReference>
<evidence type="ECO:0000259" key="2">
    <source>
        <dbReference type="Pfam" id="PF05050"/>
    </source>
</evidence>
<dbReference type="GO" id="GO:0016197">
    <property type="term" value="P:endosomal transport"/>
    <property type="evidence" value="ECO:0007669"/>
    <property type="project" value="TreeGrafter"/>
</dbReference>
<evidence type="ECO:0000313" key="3">
    <source>
        <dbReference type="EMBL" id="KAK8378455.1"/>
    </source>
</evidence>
<dbReference type="GO" id="GO:0005794">
    <property type="term" value="C:Golgi apparatus"/>
    <property type="evidence" value="ECO:0007669"/>
    <property type="project" value="TreeGrafter"/>
</dbReference>
<sequence length="256" mass="28967">MMCTAAVVVVVTVSCLAMYTQDCISYHVERSLQGPIPQDDPHLIQWVRSQLVPPSRHPYNLSLLMSGLHQEADKAEKNGGSYSPSQEFILGKVEELYGKKLTQPGTFLEAGAYDGEFLSNTLYLEHDFNWRGLLVEANPVFFEQLLWKRRKSYAINVCLNTKPFPSKVGSVTEVQCVPLYTVIRALGRTHIDFLSLDVEHAEMGILDTVPWGEISFTVMAIEHTTQDDLVSYLDQRGYQHVGSFLEDHIFVNKKNI</sequence>
<evidence type="ECO:0000313" key="4">
    <source>
        <dbReference type="Proteomes" id="UP001487740"/>
    </source>
</evidence>
<feature type="chain" id="PRO_5043777105" description="Methyltransferase FkbM domain-containing protein" evidence="1">
    <location>
        <begin position="18"/>
        <end position="256"/>
    </location>
</feature>
<dbReference type="SUPFAM" id="SSF53335">
    <property type="entry name" value="S-adenosyl-L-methionine-dependent methyltransferases"/>
    <property type="match status" value="1"/>
</dbReference>
<proteinExistence type="predicted"/>
<feature type="domain" description="Methyltransferase FkbM" evidence="2">
    <location>
        <begin position="166"/>
        <end position="239"/>
    </location>
</feature>
<keyword evidence="4" id="KW-1185">Reference proteome</keyword>
<dbReference type="GO" id="GO:0005789">
    <property type="term" value="C:endoplasmic reticulum membrane"/>
    <property type="evidence" value="ECO:0007669"/>
    <property type="project" value="TreeGrafter"/>
</dbReference>
<dbReference type="EMBL" id="JARAKH010000045">
    <property type="protein sequence ID" value="KAK8378455.1"/>
    <property type="molecule type" value="Genomic_DNA"/>
</dbReference>
<keyword evidence="1" id="KW-0732">Signal</keyword>
<name>A0AAW0SSU6_SCYPA</name>
<dbReference type="Pfam" id="PF05050">
    <property type="entry name" value="Methyltransf_21"/>
    <property type="match status" value="1"/>
</dbReference>
<dbReference type="InterPro" id="IPR053202">
    <property type="entry name" value="EGF_Rcpt_Signaling_Reg"/>
</dbReference>
<dbReference type="InterPro" id="IPR029063">
    <property type="entry name" value="SAM-dependent_MTases_sf"/>
</dbReference>
<comment type="caution">
    <text evidence="3">The sequence shown here is derived from an EMBL/GenBank/DDBJ whole genome shotgun (WGS) entry which is preliminary data.</text>
</comment>
<dbReference type="Proteomes" id="UP001487740">
    <property type="component" value="Unassembled WGS sequence"/>
</dbReference>
<dbReference type="AlphaFoldDB" id="A0AAW0SSU6"/>
<evidence type="ECO:0000256" key="1">
    <source>
        <dbReference type="SAM" id="SignalP"/>
    </source>
</evidence>
<dbReference type="GO" id="GO:0006888">
    <property type="term" value="P:endoplasmic reticulum to Golgi vesicle-mediated transport"/>
    <property type="evidence" value="ECO:0007669"/>
    <property type="project" value="TreeGrafter"/>
</dbReference>
<dbReference type="InterPro" id="IPR006342">
    <property type="entry name" value="FkbM_mtfrase"/>
</dbReference>
<gene>
    <name evidence="3" type="ORF">O3P69_011159</name>
</gene>
<protein>
    <recommendedName>
        <fullName evidence="2">Methyltransferase FkbM domain-containing protein</fullName>
    </recommendedName>
</protein>
<dbReference type="PANTHER" id="PTHR34009">
    <property type="entry name" value="PROTEIN STAR"/>
    <property type="match status" value="1"/>
</dbReference>
<dbReference type="GO" id="GO:0005886">
    <property type="term" value="C:plasma membrane"/>
    <property type="evidence" value="ECO:0007669"/>
    <property type="project" value="TreeGrafter"/>
</dbReference>
<feature type="signal peptide" evidence="1">
    <location>
        <begin position="1"/>
        <end position="17"/>
    </location>
</feature>